<comment type="caution">
    <text evidence="4">The sequence shown here is derived from an EMBL/GenBank/DDBJ whole genome shotgun (WGS) entry which is preliminary data.</text>
</comment>
<dbReference type="PROSITE" id="PS50022">
    <property type="entry name" value="FA58C_3"/>
    <property type="match status" value="2"/>
</dbReference>
<dbReference type="Proteomes" id="UP001592528">
    <property type="component" value="Unassembled WGS sequence"/>
</dbReference>
<name>A0ABV6UY72_9ACTN</name>
<dbReference type="EMBL" id="JBHEZZ010000028">
    <property type="protein sequence ID" value="MFC1406363.1"/>
    <property type="molecule type" value="Genomic_DNA"/>
</dbReference>
<dbReference type="Pfam" id="PF22633">
    <property type="entry name" value="F5_F8_type_C_2"/>
    <property type="match status" value="1"/>
</dbReference>
<sequence>MEQKLAGVGAATGRGGPAVRTSTDDVSGVTTMHRTAPHRTAPRRRSLTAALAACAGLIIGALTGAGATTAEAATTLSYYVSPTGSGQACTTAAPCALTTAQQLVRSATATAQGDIDVVLAGGTYRLASTLSFSAAAGDGATSGHTVTYRAAAGATPVLSGGWQLTSWTQGANGVWQTGVPAGTDTRQLYVNGVRANRAAGAVPTTLTRTATGYTAASNVFTTWSNISDVEFVYNVAWTQVRCGIASVSGTTVTMDQPCFDNSTKKQYGVNADLPSSVENAKPLLTQPGQWYLDRSTNTVYYLPREGQDMSTADVEIPRLQTLVSGTGTEQQPLNGLAFSGISFEYGGWTAPDGSDGFSEVQANMRLTGQNAWQNEGTCTRYSTTSPGTCPYGAWTMTPGNVVFDHTTGLSITGSTFEHLGAAGLQLGQDADGSTIQGNTFTDISGNGLEIGNGTDADPTDLALLPANNTVADNWIHNIAVEYTGGVGIFQGYTRYDTIEHNQVNDVPYSGISSNWGWGRTPTETKGNQILDNLVFDQMQQRSDGGGIYVLGQEGDSLADGLLISGNVVRNTDSANGGHAIYTDGGSEYITMTGNAMYANNTPSMGGCEEGTGTPYGEFSFTGNYVENTTPDWPCGTPTDATISNTQVSPDGTGVPASLIANAGLEPQYASLAQAPAGQAQTNLALGKPVQAQFLDGSTAALQSYSQLSYATDGNPASYVQASGQFRWQLVVDLQAQQSLGRVTVTMPQAHFATAFHVDASTDGSSWTTVGTVTDSGWGTIPVVFTGAVSARYLRIVADAPTDWNQRGDQMAIAEVGAFAPTSGQPDLALGRPAQALYIDGTQAQMQPNSTPSLADDGNTATSAQATGQYRWIQQIDLTQPQSVDVVSLQQPDTAFATNWHIDVSLDGSTYWTVARHADTAGGRSGVQLAAPVTARYIRLVADLPNQGGQTGGQMAVSELGVYSG</sequence>
<gene>
    <name evidence="4" type="ORF">ACEZDJ_34210</name>
</gene>
<dbReference type="InterPro" id="IPR008979">
    <property type="entry name" value="Galactose-bd-like_sf"/>
</dbReference>
<evidence type="ECO:0000259" key="3">
    <source>
        <dbReference type="PROSITE" id="PS50022"/>
    </source>
</evidence>
<evidence type="ECO:0000313" key="4">
    <source>
        <dbReference type="EMBL" id="MFC1406363.1"/>
    </source>
</evidence>
<dbReference type="InterPro" id="IPR000421">
    <property type="entry name" value="FA58C"/>
</dbReference>
<dbReference type="RefSeq" id="WP_051725553.1">
    <property type="nucleotide sequence ID" value="NZ_JBHEZZ010000028.1"/>
</dbReference>
<dbReference type="Pfam" id="PF00754">
    <property type="entry name" value="F5_F8_type_C"/>
    <property type="match status" value="1"/>
</dbReference>
<dbReference type="Gene3D" id="2.60.120.260">
    <property type="entry name" value="Galactose-binding domain-like"/>
    <property type="match status" value="2"/>
</dbReference>
<dbReference type="PANTHER" id="PTHR36453">
    <property type="entry name" value="SECRETED PROTEIN-RELATED"/>
    <property type="match status" value="1"/>
</dbReference>
<dbReference type="InterPro" id="IPR006626">
    <property type="entry name" value="PbH1"/>
</dbReference>
<dbReference type="PANTHER" id="PTHR36453:SF1">
    <property type="entry name" value="RIGHT HANDED BETA HELIX DOMAIN-CONTAINING PROTEIN"/>
    <property type="match status" value="1"/>
</dbReference>
<dbReference type="Pfam" id="PF13229">
    <property type="entry name" value="Beta_helix"/>
    <property type="match status" value="1"/>
</dbReference>
<dbReference type="SUPFAM" id="SSF51126">
    <property type="entry name" value="Pectin lyase-like"/>
    <property type="match status" value="1"/>
</dbReference>
<keyword evidence="5" id="KW-1185">Reference proteome</keyword>
<feature type="domain" description="F5/8 type C" evidence="3">
    <location>
        <begin position="817"/>
        <end position="961"/>
    </location>
</feature>
<dbReference type="SMART" id="SM00710">
    <property type="entry name" value="PbH1"/>
    <property type="match status" value="6"/>
</dbReference>
<keyword evidence="2" id="KW-1133">Transmembrane helix</keyword>
<reference evidence="4 5" key="1">
    <citation type="submission" date="2024-09" db="EMBL/GenBank/DDBJ databases">
        <authorList>
            <person name="Lee S.D."/>
        </authorList>
    </citation>
    <scope>NUCLEOTIDE SEQUENCE [LARGE SCALE GENOMIC DNA]</scope>
    <source>
        <strain evidence="4 5">N1-5</strain>
    </source>
</reference>
<dbReference type="InterPro" id="IPR011050">
    <property type="entry name" value="Pectin_lyase_fold/virulence"/>
</dbReference>
<feature type="transmembrane region" description="Helical" evidence="2">
    <location>
        <begin position="47"/>
        <end position="67"/>
    </location>
</feature>
<dbReference type="Gene3D" id="2.160.20.10">
    <property type="entry name" value="Single-stranded right-handed beta-helix, Pectin lyase-like"/>
    <property type="match status" value="2"/>
</dbReference>
<evidence type="ECO:0000256" key="1">
    <source>
        <dbReference type="SAM" id="MobiDB-lite"/>
    </source>
</evidence>
<keyword evidence="2" id="KW-0812">Transmembrane</keyword>
<feature type="domain" description="F5/8 type C" evidence="3">
    <location>
        <begin position="676"/>
        <end position="804"/>
    </location>
</feature>
<dbReference type="InterPro" id="IPR012334">
    <property type="entry name" value="Pectin_lyas_fold"/>
</dbReference>
<feature type="compositionally biased region" description="Polar residues" evidence="1">
    <location>
        <begin position="20"/>
        <end position="32"/>
    </location>
</feature>
<evidence type="ECO:0000313" key="5">
    <source>
        <dbReference type="Proteomes" id="UP001592528"/>
    </source>
</evidence>
<protein>
    <submittedName>
        <fullName evidence="4">Discoidin domain-containing protein</fullName>
    </submittedName>
</protein>
<accession>A0ABV6UY72</accession>
<feature type="region of interest" description="Disordered" evidence="1">
    <location>
        <begin position="1"/>
        <end position="42"/>
    </location>
</feature>
<dbReference type="SUPFAM" id="SSF49785">
    <property type="entry name" value="Galactose-binding domain-like"/>
    <property type="match status" value="2"/>
</dbReference>
<proteinExistence type="predicted"/>
<keyword evidence="2" id="KW-0472">Membrane</keyword>
<evidence type="ECO:0000256" key="2">
    <source>
        <dbReference type="SAM" id="Phobius"/>
    </source>
</evidence>
<dbReference type="InterPro" id="IPR039448">
    <property type="entry name" value="Beta_helix"/>
</dbReference>
<organism evidence="4 5">
    <name type="scientific">Streptacidiphilus cavernicola</name>
    <dbReference type="NCBI Taxonomy" id="3342716"/>
    <lineage>
        <taxon>Bacteria</taxon>
        <taxon>Bacillati</taxon>
        <taxon>Actinomycetota</taxon>
        <taxon>Actinomycetes</taxon>
        <taxon>Kitasatosporales</taxon>
        <taxon>Streptomycetaceae</taxon>
        <taxon>Streptacidiphilus</taxon>
    </lineage>
</organism>